<proteinExistence type="predicted"/>
<reference evidence="2" key="1">
    <citation type="submission" date="2016-06" db="EMBL/GenBank/DDBJ databases">
        <authorList>
            <person name="Varghese N."/>
            <person name="Submissions Spin"/>
        </authorList>
    </citation>
    <scope>NUCLEOTIDE SEQUENCE [LARGE SCALE GENOMIC DNA]</scope>
    <source>
        <strain evidence="2">DSM 45577</strain>
    </source>
</reference>
<dbReference type="OrthoDB" id="3398195at2"/>
<gene>
    <name evidence="1" type="ORF">GA0070617_2205</name>
</gene>
<organism evidence="1 2">
    <name type="scientific">Micromonospora yangpuensis</name>
    <dbReference type="NCBI Taxonomy" id="683228"/>
    <lineage>
        <taxon>Bacteria</taxon>
        <taxon>Bacillati</taxon>
        <taxon>Actinomycetota</taxon>
        <taxon>Actinomycetes</taxon>
        <taxon>Micromonosporales</taxon>
        <taxon>Micromonosporaceae</taxon>
        <taxon>Micromonospora</taxon>
    </lineage>
</organism>
<dbReference type="SUPFAM" id="SSF48576">
    <property type="entry name" value="Terpenoid synthases"/>
    <property type="match status" value="1"/>
</dbReference>
<evidence type="ECO:0000313" key="1">
    <source>
        <dbReference type="EMBL" id="SCL52882.1"/>
    </source>
</evidence>
<evidence type="ECO:0000313" key="2">
    <source>
        <dbReference type="Proteomes" id="UP000198937"/>
    </source>
</evidence>
<dbReference type="InterPro" id="IPR008949">
    <property type="entry name" value="Isoprenoid_synthase_dom_sf"/>
</dbReference>
<sequence>MPATVDAELDSAAEHGRICALASRGQRDLQQVVAAHPGLFPDPPVDPAMLGALAMSTAFIAPWCTAEQLRTANHTSLWVTAEDWRIDRLASSATEVAGIVADCVAVAEGGTPRADDLLGGFLARIRDDLARTGTFAELRPRWRDEVHRMLTADAREWRWRLDPDTPPPTAEEYLANADNYGATFVNVSHWLATGDADTLAHLDELTAASRQVQEIIRLVNDLASYDRDVKAGDLNILTLGLDRDEVRRWTGDRLARCRNTLAEVARSCPQQAAYLSREIGFTTGFYRMTDFWGDVDQH</sequence>
<dbReference type="AlphaFoldDB" id="A0A1C6UFX6"/>
<dbReference type="STRING" id="683228.GA0070617_2205"/>
<name>A0A1C6UFX6_9ACTN</name>
<dbReference type="Proteomes" id="UP000198937">
    <property type="component" value="Unassembled WGS sequence"/>
</dbReference>
<protein>
    <submittedName>
        <fullName evidence="1">Terpene synthase family, metal binding domain</fullName>
    </submittedName>
</protein>
<keyword evidence="2" id="KW-1185">Reference proteome</keyword>
<dbReference type="RefSeq" id="WP_091436089.1">
    <property type="nucleotide sequence ID" value="NZ_BMMJ01000004.1"/>
</dbReference>
<accession>A0A1C6UFX6</accession>
<dbReference type="Pfam" id="PF19086">
    <property type="entry name" value="Terpene_syn_C_2"/>
    <property type="match status" value="1"/>
</dbReference>
<dbReference type="EMBL" id="FMIA01000002">
    <property type="protein sequence ID" value="SCL52882.1"/>
    <property type="molecule type" value="Genomic_DNA"/>
</dbReference>
<dbReference type="Gene3D" id="1.10.600.10">
    <property type="entry name" value="Farnesyl Diphosphate Synthase"/>
    <property type="match status" value="1"/>
</dbReference>